<keyword evidence="2" id="KW-1185">Reference proteome</keyword>
<evidence type="ECO:0000313" key="2">
    <source>
        <dbReference type="Proteomes" id="UP001372338"/>
    </source>
</evidence>
<sequence length="231" mass="25412">MGDFPTISIGLLKSVTKESIVNSYPTILSNLVGGHYKFKVQVSKAAGGVDEMQYFILRVAYKSDHLNHTGLKHNEMTPDRNLFAPPFPVIGDFHQGHEMGCSGLRNAYDSGNLARKGKYAVISYKPNTVKFNSTYDSGNLACKGKSAVTSHKPNTVKFNSKRSLINQYDKFYVGESSNTCKVFKVKHVHVTPPYLLADQSLPAVHAAPKCLSTHCCDVDPIHGCSCDQVQK</sequence>
<reference evidence="1 2" key="1">
    <citation type="submission" date="2024-01" db="EMBL/GenBank/DDBJ databases">
        <title>The genomes of 5 underutilized Papilionoideae crops provide insights into root nodulation and disease resistanc.</title>
        <authorList>
            <person name="Yuan L."/>
        </authorList>
    </citation>
    <scope>NUCLEOTIDE SEQUENCE [LARGE SCALE GENOMIC DNA]</scope>
    <source>
        <strain evidence="1">ZHUSHIDOU_FW_LH</strain>
        <tissue evidence="1">Leaf</tissue>
    </source>
</reference>
<dbReference type="EMBL" id="JAYWIO010000005">
    <property type="protein sequence ID" value="KAK7259040.1"/>
    <property type="molecule type" value="Genomic_DNA"/>
</dbReference>
<dbReference type="Proteomes" id="UP001372338">
    <property type="component" value="Unassembled WGS sequence"/>
</dbReference>
<proteinExistence type="predicted"/>
<protein>
    <submittedName>
        <fullName evidence="1">Uncharacterized protein</fullName>
    </submittedName>
</protein>
<name>A0AAN9EMD7_CROPI</name>
<evidence type="ECO:0000313" key="1">
    <source>
        <dbReference type="EMBL" id="KAK7259040.1"/>
    </source>
</evidence>
<comment type="caution">
    <text evidence="1">The sequence shown here is derived from an EMBL/GenBank/DDBJ whole genome shotgun (WGS) entry which is preliminary data.</text>
</comment>
<gene>
    <name evidence="1" type="ORF">RIF29_24634</name>
</gene>
<accession>A0AAN9EMD7</accession>
<dbReference type="AlphaFoldDB" id="A0AAN9EMD7"/>
<organism evidence="1 2">
    <name type="scientific">Crotalaria pallida</name>
    <name type="common">Smooth rattlebox</name>
    <name type="synonym">Crotalaria striata</name>
    <dbReference type="NCBI Taxonomy" id="3830"/>
    <lineage>
        <taxon>Eukaryota</taxon>
        <taxon>Viridiplantae</taxon>
        <taxon>Streptophyta</taxon>
        <taxon>Embryophyta</taxon>
        <taxon>Tracheophyta</taxon>
        <taxon>Spermatophyta</taxon>
        <taxon>Magnoliopsida</taxon>
        <taxon>eudicotyledons</taxon>
        <taxon>Gunneridae</taxon>
        <taxon>Pentapetalae</taxon>
        <taxon>rosids</taxon>
        <taxon>fabids</taxon>
        <taxon>Fabales</taxon>
        <taxon>Fabaceae</taxon>
        <taxon>Papilionoideae</taxon>
        <taxon>50 kb inversion clade</taxon>
        <taxon>genistoids sensu lato</taxon>
        <taxon>core genistoids</taxon>
        <taxon>Crotalarieae</taxon>
        <taxon>Crotalaria</taxon>
    </lineage>
</organism>